<dbReference type="EMBL" id="QUAH01000001">
    <property type="protein sequence ID" value="RFT16847.1"/>
    <property type="molecule type" value="Genomic_DNA"/>
</dbReference>
<evidence type="ECO:0000256" key="8">
    <source>
        <dbReference type="SAM" id="Phobius"/>
    </source>
</evidence>
<evidence type="ECO:0000256" key="3">
    <source>
        <dbReference type="ARBA" id="ARBA00022692"/>
    </source>
</evidence>
<comment type="caution">
    <text evidence="10">The sequence shown here is derived from an EMBL/GenBank/DDBJ whole genome shotgun (WGS) entry which is preliminary data.</text>
</comment>
<keyword evidence="4 8" id="KW-1133">Transmembrane helix</keyword>
<evidence type="ECO:0000256" key="5">
    <source>
        <dbReference type="ARBA" id="ARBA00023002"/>
    </source>
</evidence>
<feature type="transmembrane region" description="Helical" evidence="8">
    <location>
        <begin position="72"/>
        <end position="95"/>
    </location>
</feature>
<feature type="transmembrane region" description="Helical" evidence="8">
    <location>
        <begin position="361"/>
        <end position="379"/>
    </location>
</feature>
<gene>
    <name evidence="10" type="ORF">OP8BY_0789</name>
</gene>
<feature type="transmembrane region" description="Helical" evidence="8">
    <location>
        <begin position="231"/>
        <end position="251"/>
    </location>
</feature>
<dbReference type="InterPro" id="IPR052175">
    <property type="entry name" value="ComplexI-like_HydComp"/>
</dbReference>
<dbReference type="GO" id="GO:0016491">
    <property type="term" value="F:oxidoreductase activity"/>
    <property type="evidence" value="ECO:0007669"/>
    <property type="project" value="UniProtKB-KW"/>
</dbReference>
<evidence type="ECO:0000313" key="11">
    <source>
        <dbReference type="Proteomes" id="UP000257323"/>
    </source>
</evidence>
<feature type="transmembrane region" description="Helical" evidence="8">
    <location>
        <begin position="199"/>
        <end position="219"/>
    </location>
</feature>
<dbReference type="GO" id="GO:0005886">
    <property type="term" value="C:plasma membrane"/>
    <property type="evidence" value="ECO:0007669"/>
    <property type="project" value="UniProtKB-SubCell"/>
</dbReference>
<feature type="transmembrane region" description="Helical" evidence="8">
    <location>
        <begin position="602"/>
        <end position="621"/>
    </location>
</feature>
<evidence type="ECO:0000256" key="4">
    <source>
        <dbReference type="ARBA" id="ARBA00022989"/>
    </source>
</evidence>
<dbReference type="Pfam" id="PF00361">
    <property type="entry name" value="Proton_antipo_M"/>
    <property type="match status" value="1"/>
</dbReference>
<dbReference type="AlphaFoldDB" id="A0A3E2BQD0"/>
<comment type="subcellular location">
    <subcellularLocation>
        <location evidence="1">Cell membrane</location>
        <topology evidence="1">Multi-pass membrane protein</topology>
    </subcellularLocation>
    <subcellularLocation>
        <location evidence="7">Membrane</location>
        <topology evidence="7">Multi-pass membrane protein</topology>
    </subcellularLocation>
</comment>
<feature type="transmembrane region" description="Helical" evidence="8">
    <location>
        <begin position="441"/>
        <end position="460"/>
    </location>
</feature>
<dbReference type="PANTHER" id="PTHR42682:SF4">
    <property type="entry name" value="NADH-UBIQUINONE_PLASTOQUINONE"/>
    <property type="match status" value="1"/>
</dbReference>
<organism evidence="10 11">
    <name type="scientific">Candidatus Saccharicenans subterraneus</name>
    <dbReference type="NCBI Taxonomy" id="2508984"/>
    <lineage>
        <taxon>Bacteria</taxon>
        <taxon>Candidatus Aminicenantota</taxon>
        <taxon>Candidatus Aminicenantia</taxon>
        <taxon>Candidatus Aminicenantales</taxon>
        <taxon>Candidatus Saccharicenantaceae</taxon>
        <taxon>Candidatus Saccharicenans</taxon>
    </lineage>
</organism>
<evidence type="ECO:0000256" key="7">
    <source>
        <dbReference type="RuleBase" id="RU000320"/>
    </source>
</evidence>
<dbReference type="Gene3D" id="1.20.5.2700">
    <property type="match status" value="1"/>
</dbReference>
<feature type="transmembrane region" description="Helical" evidence="8">
    <location>
        <begin position="107"/>
        <end position="124"/>
    </location>
</feature>
<evidence type="ECO:0000259" key="9">
    <source>
        <dbReference type="Pfam" id="PF00361"/>
    </source>
</evidence>
<name>A0A3E2BQD0_9BACT</name>
<evidence type="ECO:0000256" key="6">
    <source>
        <dbReference type="ARBA" id="ARBA00023136"/>
    </source>
</evidence>
<evidence type="ECO:0000313" key="10">
    <source>
        <dbReference type="EMBL" id="RFT16847.1"/>
    </source>
</evidence>
<feature type="transmembrane region" description="Helical" evidence="8">
    <location>
        <begin position="263"/>
        <end position="287"/>
    </location>
</feature>
<feature type="transmembrane region" description="Helical" evidence="8">
    <location>
        <begin position="161"/>
        <end position="179"/>
    </location>
</feature>
<feature type="transmembrane region" description="Helical" evidence="8">
    <location>
        <begin position="492"/>
        <end position="513"/>
    </location>
</feature>
<feature type="domain" description="NADH:quinone oxidoreductase/Mrp antiporter transmembrane" evidence="9">
    <location>
        <begin position="124"/>
        <end position="413"/>
    </location>
</feature>
<evidence type="ECO:0000256" key="1">
    <source>
        <dbReference type="ARBA" id="ARBA00004651"/>
    </source>
</evidence>
<dbReference type="Proteomes" id="UP000257323">
    <property type="component" value="Unassembled WGS sequence"/>
</dbReference>
<feature type="transmembrane region" description="Helical" evidence="8">
    <location>
        <begin position="399"/>
        <end position="420"/>
    </location>
</feature>
<reference evidence="10 11" key="1">
    <citation type="submission" date="2018-08" db="EMBL/GenBank/DDBJ databases">
        <title>Genome analysis of the thermophilic bacterium of the candidate phylum Aminicenantes from deep subsurface aquifer revealed its physiology and ecological role.</title>
        <authorList>
            <person name="Kadnikov V.V."/>
            <person name="Mardanov A.V."/>
            <person name="Beletsky A.V."/>
            <person name="Karnachuk O.V."/>
            <person name="Ravin N.V."/>
        </authorList>
    </citation>
    <scope>NUCLEOTIDE SEQUENCE [LARGE SCALE GENOMIC DNA]</scope>
    <source>
        <strain evidence="10">BY38</strain>
    </source>
</reference>
<keyword evidence="3 7" id="KW-0812">Transmembrane</keyword>
<keyword evidence="5" id="KW-0560">Oxidoreductase</keyword>
<keyword evidence="6 8" id="KW-0472">Membrane</keyword>
<feature type="transmembrane region" description="Helical" evidence="8">
    <location>
        <begin position="6"/>
        <end position="24"/>
    </location>
</feature>
<proteinExistence type="predicted"/>
<dbReference type="PANTHER" id="PTHR42682">
    <property type="entry name" value="HYDROGENASE-4 COMPONENT F"/>
    <property type="match status" value="1"/>
</dbReference>
<evidence type="ECO:0000256" key="2">
    <source>
        <dbReference type="ARBA" id="ARBA00022475"/>
    </source>
</evidence>
<sequence length="622" mass="68247">MSPTTLLWPILFPAAVAVVLLLIPSRVKYLREVLSVLSSGALLYLGFVLFSQRNLSLVADWLGLGINFDLRLYHFSAFILLALSGFLFLISLYSAVKMRNHPRVREYYGYVFLAAAFSNGAVLANNFVLLVFFWEALLITTYALVTLGLKPTSHRTAVKSLIIGGFCDFAMILGIGLLWASTGTLTMDKIQVEPHGLTVAAFVLMMIGAIGKAGAMPFHTWIPDAALDAPVSFMAFMPASFEKLLGIYLLARITLDFFELKVGSGLSILLMIIGAATIVLAVFMALIQKDFKKLLSFHAVSQVGYMVLGVGTAIPIGIAGGIFHMINHAMYKCGLFLSSGSVEHRTGTTELKKLGGLAREMPWTAAGFVVCALAISGVWPLNGFVSKEMVFHGALETGYPIFAIAAWLGAIFTFASFLKAGHSVFFGPRSTEVPKTRESEAPIVLPILILAALCITFGVYNKLPLQNFIQPILSGHVEAGEHLDFTSHALDLFNPVAGVSILCLIIALGIHFYGWNRGGKKAYLASEPIHNLPVLHKLYDLSEARFFDLYEQGVKFLQWLSRLLFRFIDRPIDYLYEKVVTATGRTFTGLLQKAHNGQYANYLAWTVGGLVVVVWIILQLLK</sequence>
<dbReference type="InterPro" id="IPR001750">
    <property type="entry name" value="ND/Mrp_TM"/>
</dbReference>
<keyword evidence="2" id="KW-1003">Cell membrane</keyword>
<feature type="transmembrane region" description="Helical" evidence="8">
    <location>
        <begin position="33"/>
        <end position="52"/>
    </location>
</feature>
<protein>
    <submittedName>
        <fullName evidence="10">Monovalent cation/H+ antiporter subunit D</fullName>
    </submittedName>
</protein>
<accession>A0A3E2BQD0</accession>